<evidence type="ECO:0000259" key="6">
    <source>
        <dbReference type="Pfam" id="PF00892"/>
    </source>
</evidence>
<feature type="domain" description="EamA" evidence="6">
    <location>
        <begin position="11"/>
        <end position="144"/>
    </location>
</feature>
<evidence type="ECO:0000256" key="5">
    <source>
        <dbReference type="SAM" id="Phobius"/>
    </source>
</evidence>
<dbReference type="SUPFAM" id="SSF103481">
    <property type="entry name" value="Multidrug resistance efflux transporter EmrE"/>
    <property type="match status" value="2"/>
</dbReference>
<reference evidence="8" key="1">
    <citation type="submission" date="2016-10" db="EMBL/GenBank/DDBJ databases">
        <authorList>
            <person name="Varghese N."/>
            <person name="Submissions S."/>
        </authorList>
    </citation>
    <scope>NUCLEOTIDE SEQUENCE [LARGE SCALE GENOMIC DNA]</scope>
    <source>
        <strain evidence="8">DSM 18887</strain>
    </source>
</reference>
<evidence type="ECO:0000256" key="4">
    <source>
        <dbReference type="ARBA" id="ARBA00023136"/>
    </source>
</evidence>
<proteinExistence type="predicted"/>
<organism evidence="7 8">
    <name type="scientific">Amphritea atlantica</name>
    <dbReference type="NCBI Taxonomy" id="355243"/>
    <lineage>
        <taxon>Bacteria</taxon>
        <taxon>Pseudomonadati</taxon>
        <taxon>Pseudomonadota</taxon>
        <taxon>Gammaproteobacteria</taxon>
        <taxon>Oceanospirillales</taxon>
        <taxon>Oceanospirillaceae</taxon>
        <taxon>Amphritea</taxon>
    </lineage>
</organism>
<dbReference type="GO" id="GO:0016020">
    <property type="term" value="C:membrane"/>
    <property type="evidence" value="ECO:0007669"/>
    <property type="project" value="UniProtKB-SubCell"/>
</dbReference>
<evidence type="ECO:0000313" key="8">
    <source>
        <dbReference type="Proteomes" id="UP000198749"/>
    </source>
</evidence>
<dbReference type="OrthoDB" id="148351at2"/>
<feature type="transmembrane region" description="Helical" evidence="5">
    <location>
        <begin position="80"/>
        <end position="99"/>
    </location>
</feature>
<dbReference type="RefSeq" id="WP_091359021.1">
    <property type="nucleotide sequence ID" value="NZ_AP025284.1"/>
</dbReference>
<feature type="transmembrane region" description="Helical" evidence="5">
    <location>
        <begin position="214"/>
        <end position="234"/>
    </location>
</feature>
<keyword evidence="4 5" id="KW-0472">Membrane</keyword>
<dbReference type="AlphaFoldDB" id="A0A1H9IMZ3"/>
<evidence type="ECO:0000256" key="3">
    <source>
        <dbReference type="ARBA" id="ARBA00022989"/>
    </source>
</evidence>
<keyword evidence="2 5" id="KW-0812">Transmembrane</keyword>
<feature type="transmembrane region" description="Helical" evidence="5">
    <location>
        <begin position="129"/>
        <end position="148"/>
    </location>
</feature>
<evidence type="ECO:0000256" key="1">
    <source>
        <dbReference type="ARBA" id="ARBA00004141"/>
    </source>
</evidence>
<gene>
    <name evidence="7" type="ORF">SAMN03080615_02660</name>
</gene>
<dbReference type="PANTHER" id="PTHR22911:SF6">
    <property type="entry name" value="SOLUTE CARRIER FAMILY 35 MEMBER G1"/>
    <property type="match status" value="1"/>
</dbReference>
<dbReference type="Pfam" id="PF00892">
    <property type="entry name" value="EamA"/>
    <property type="match status" value="2"/>
</dbReference>
<dbReference type="PANTHER" id="PTHR22911">
    <property type="entry name" value="ACYL-MALONYL CONDENSING ENZYME-RELATED"/>
    <property type="match status" value="1"/>
</dbReference>
<dbReference type="Gene3D" id="1.10.3730.20">
    <property type="match status" value="1"/>
</dbReference>
<feature type="transmembrane region" description="Helical" evidence="5">
    <location>
        <begin position="154"/>
        <end position="172"/>
    </location>
</feature>
<feature type="transmembrane region" description="Helical" evidence="5">
    <location>
        <begin position="184"/>
        <end position="202"/>
    </location>
</feature>
<name>A0A1H9IMZ3_9GAMM</name>
<feature type="transmembrane region" description="Helical" evidence="5">
    <location>
        <begin position="246"/>
        <end position="262"/>
    </location>
</feature>
<sequence length="304" mass="32327">MKNSSQATDNMKGCFFMLLAMAAFSLEDMFIKSAVAVVPLGYAVLAFGVGGALTFLCLMKSRGESTVPPDILSKAMLVRVICEIIGRSFFALAIILMPLSSASAILQATPLVVVLGAAVYMNEKISASHWLAIFAGFIGVLMIVRPGPGDFNPASLFAVASTLGFAGRDLATRAASPKLSNYQLGFYGFLVLIASGGCLSFIENKTFAIDSSSAVQIAAAILFGVIAYNALTIAMRSGSISVVAPFRYSRVIFALILGIVIFDEQPDLMTLSGTLVIVISGIYILYSRRIKRDTAECIENVNKP</sequence>
<comment type="subcellular location">
    <subcellularLocation>
        <location evidence="1">Membrane</location>
        <topology evidence="1">Multi-pass membrane protein</topology>
    </subcellularLocation>
</comment>
<keyword evidence="3 5" id="KW-1133">Transmembrane helix</keyword>
<protein>
    <submittedName>
        <fullName evidence="7">Permease of the drug/metabolite transporter (DMT) superfamily</fullName>
    </submittedName>
</protein>
<dbReference type="InterPro" id="IPR037185">
    <property type="entry name" value="EmrE-like"/>
</dbReference>
<dbReference type="STRING" id="355243.SAMN03080615_02660"/>
<feature type="domain" description="EamA" evidence="6">
    <location>
        <begin position="154"/>
        <end position="284"/>
    </location>
</feature>
<dbReference type="Proteomes" id="UP000198749">
    <property type="component" value="Unassembled WGS sequence"/>
</dbReference>
<feature type="transmembrane region" description="Helical" evidence="5">
    <location>
        <begin position="268"/>
        <end position="286"/>
    </location>
</feature>
<keyword evidence="8" id="KW-1185">Reference proteome</keyword>
<feature type="transmembrane region" description="Helical" evidence="5">
    <location>
        <begin position="35"/>
        <end position="59"/>
    </location>
</feature>
<feature type="transmembrane region" description="Helical" evidence="5">
    <location>
        <begin position="105"/>
        <end position="122"/>
    </location>
</feature>
<evidence type="ECO:0000256" key="2">
    <source>
        <dbReference type="ARBA" id="ARBA00022692"/>
    </source>
</evidence>
<evidence type="ECO:0000313" key="7">
    <source>
        <dbReference type="EMBL" id="SEQ75960.1"/>
    </source>
</evidence>
<accession>A0A1H9IMZ3</accession>
<dbReference type="InterPro" id="IPR000620">
    <property type="entry name" value="EamA_dom"/>
</dbReference>
<dbReference type="EMBL" id="FOGB01000007">
    <property type="protein sequence ID" value="SEQ75960.1"/>
    <property type="molecule type" value="Genomic_DNA"/>
</dbReference>